<reference evidence="3 4" key="1">
    <citation type="submission" date="2024-09" db="EMBL/GenBank/DDBJ databases">
        <authorList>
            <person name="Sun Q."/>
            <person name="Mori K."/>
        </authorList>
    </citation>
    <scope>NUCLEOTIDE SEQUENCE [LARGE SCALE GENOMIC DNA]</scope>
    <source>
        <strain evidence="3 4">TBRC 7907</strain>
    </source>
</reference>
<dbReference type="Gene3D" id="1.25.40.10">
    <property type="entry name" value="Tetratricopeptide repeat domain"/>
    <property type="match status" value="2"/>
</dbReference>
<feature type="transmembrane region" description="Helical" evidence="2">
    <location>
        <begin position="289"/>
        <end position="310"/>
    </location>
</feature>
<evidence type="ECO:0000313" key="3">
    <source>
        <dbReference type="EMBL" id="MFB9904999.1"/>
    </source>
</evidence>
<dbReference type="EMBL" id="JBHLZU010000010">
    <property type="protein sequence ID" value="MFB9904999.1"/>
    <property type="molecule type" value="Genomic_DNA"/>
</dbReference>
<keyword evidence="2" id="KW-1133">Transmembrane helix</keyword>
<feature type="transmembrane region" description="Helical" evidence="2">
    <location>
        <begin position="249"/>
        <end position="269"/>
    </location>
</feature>
<protein>
    <submittedName>
        <fullName evidence="3">Tetratricopeptide repeat protein</fullName>
    </submittedName>
</protein>
<evidence type="ECO:0000256" key="2">
    <source>
        <dbReference type="SAM" id="Phobius"/>
    </source>
</evidence>
<sequence>MAEDPVTLALTESAALCQSGKAAKAIRLLRPVVAANPADVDAWCALAAAYLSDDQPKKALEAAQRAAVLGSAKEGPHRLASCALTQLGRSAEAVVAADCAVRADPFEWRCHIALAEALIGSGAVERVQRSEDDADAKRALLAAHRASELAPTEYRPFEVLGEIAALARRWDVAEQAYLTALQLNPANDHAREELARVRSGSTSASQPTPEPTVPDAEPVLWDLLWRLVVLQGVGCLALVIGGLPQPSSGYAVFGVVLLAVIAAVLWRFVSKVPVVVRPGLVRLVQSRWLLMLAGGLFGLGTLLVVVWTLLLALWPGVLQTAVVACVVTALSGVVVMAGRRLARWRTRRTS</sequence>
<keyword evidence="2" id="KW-0472">Membrane</keyword>
<dbReference type="SUPFAM" id="SSF48452">
    <property type="entry name" value="TPR-like"/>
    <property type="match status" value="1"/>
</dbReference>
<comment type="caution">
    <text evidence="3">The sequence shown here is derived from an EMBL/GenBank/DDBJ whole genome shotgun (WGS) entry which is preliminary data.</text>
</comment>
<feature type="transmembrane region" description="Helical" evidence="2">
    <location>
        <begin position="316"/>
        <end position="338"/>
    </location>
</feature>
<dbReference type="SMART" id="SM00028">
    <property type="entry name" value="TPR"/>
    <property type="match status" value="2"/>
</dbReference>
<dbReference type="InterPro" id="IPR019734">
    <property type="entry name" value="TPR_rpt"/>
</dbReference>
<dbReference type="Proteomes" id="UP001589693">
    <property type="component" value="Unassembled WGS sequence"/>
</dbReference>
<dbReference type="InterPro" id="IPR011990">
    <property type="entry name" value="TPR-like_helical_dom_sf"/>
</dbReference>
<name>A0ABV5ZYC9_9PSEU</name>
<feature type="region of interest" description="Disordered" evidence="1">
    <location>
        <begin position="194"/>
        <end position="214"/>
    </location>
</feature>
<evidence type="ECO:0000256" key="1">
    <source>
        <dbReference type="SAM" id="MobiDB-lite"/>
    </source>
</evidence>
<proteinExistence type="predicted"/>
<evidence type="ECO:0000313" key="4">
    <source>
        <dbReference type="Proteomes" id="UP001589693"/>
    </source>
</evidence>
<gene>
    <name evidence="3" type="ORF">ACFFQA_13750</name>
</gene>
<keyword evidence="4" id="KW-1185">Reference proteome</keyword>
<dbReference type="RefSeq" id="WP_377852228.1">
    <property type="nucleotide sequence ID" value="NZ_JBHLZU010000010.1"/>
</dbReference>
<keyword evidence="2" id="KW-0812">Transmembrane</keyword>
<organism evidence="3 4">
    <name type="scientific">Allokutzneria oryzae</name>
    <dbReference type="NCBI Taxonomy" id="1378989"/>
    <lineage>
        <taxon>Bacteria</taxon>
        <taxon>Bacillati</taxon>
        <taxon>Actinomycetota</taxon>
        <taxon>Actinomycetes</taxon>
        <taxon>Pseudonocardiales</taxon>
        <taxon>Pseudonocardiaceae</taxon>
        <taxon>Allokutzneria</taxon>
    </lineage>
</organism>
<accession>A0ABV5ZYC9</accession>